<keyword evidence="1" id="KW-0238">DNA-binding</keyword>
<dbReference type="AlphaFoldDB" id="A0A3B0AZB3"/>
<dbReference type="SUPFAM" id="SSF142906">
    <property type="entry name" value="YjbR-like"/>
    <property type="match status" value="1"/>
</dbReference>
<keyword evidence="2" id="KW-1185">Reference proteome</keyword>
<evidence type="ECO:0000313" key="2">
    <source>
        <dbReference type="Proteomes" id="UP000270343"/>
    </source>
</evidence>
<dbReference type="InterPro" id="IPR007351">
    <property type="entry name" value="YjbR"/>
</dbReference>
<dbReference type="Gene3D" id="3.90.1150.30">
    <property type="match status" value="1"/>
</dbReference>
<name>A0A3B0AZB3_9ACTN</name>
<comment type="caution">
    <text evidence="1">The sequence shown here is derived from an EMBL/GenBank/DDBJ whole genome shotgun (WGS) entry which is preliminary data.</text>
</comment>
<dbReference type="InterPro" id="IPR038056">
    <property type="entry name" value="YjbR-like_sf"/>
</dbReference>
<dbReference type="RefSeq" id="WP_120757551.1">
    <property type="nucleotide sequence ID" value="NZ_JBEXOE010000033.1"/>
</dbReference>
<protein>
    <submittedName>
        <fullName evidence="1">MmcQ/YjbR family DNA-binding protein</fullName>
    </submittedName>
</protein>
<dbReference type="OrthoDB" id="3194910at2"/>
<proteinExistence type="predicted"/>
<dbReference type="Proteomes" id="UP000270343">
    <property type="component" value="Unassembled WGS sequence"/>
</dbReference>
<dbReference type="PANTHER" id="PTHR35145:SF1">
    <property type="entry name" value="CYTOPLASMIC PROTEIN"/>
    <property type="match status" value="1"/>
</dbReference>
<dbReference type="PANTHER" id="PTHR35145">
    <property type="entry name" value="CYTOPLASMIC PROTEIN-RELATED"/>
    <property type="match status" value="1"/>
</dbReference>
<dbReference type="Pfam" id="PF04237">
    <property type="entry name" value="YjbR"/>
    <property type="match status" value="1"/>
</dbReference>
<reference evidence="1 2" key="1">
    <citation type="journal article" date="2015" name="Antonie Van Leeuwenhoek">
        <title>Streptomyces klenkii sp. nov., isolated from deep marine sediment.</title>
        <authorList>
            <person name="Veyisoglu A."/>
            <person name="Sahin N."/>
        </authorList>
    </citation>
    <scope>NUCLEOTIDE SEQUENCE [LARGE SCALE GENOMIC DNA]</scope>
    <source>
        <strain evidence="1 2">KCTC 29202</strain>
    </source>
</reference>
<evidence type="ECO:0000313" key="1">
    <source>
        <dbReference type="EMBL" id="RKN65823.1"/>
    </source>
</evidence>
<accession>A0A3B0AZB3</accession>
<gene>
    <name evidence="1" type="ORF">D7231_23665</name>
</gene>
<dbReference type="GO" id="GO:0003677">
    <property type="term" value="F:DNA binding"/>
    <property type="evidence" value="ECO:0007669"/>
    <property type="project" value="UniProtKB-KW"/>
</dbReference>
<dbReference type="EMBL" id="RBAM01000010">
    <property type="protein sequence ID" value="RKN65823.1"/>
    <property type="molecule type" value="Genomic_DNA"/>
</dbReference>
<organism evidence="1 2">
    <name type="scientific">Streptomyces klenkii</name>
    <dbReference type="NCBI Taxonomy" id="1420899"/>
    <lineage>
        <taxon>Bacteria</taxon>
        <taxon>Bacillati</taxon>
        <taxon>Actinomycetota</taxon>
        <taxon>Actinomycetes</taxon>
        <taxon>Kitasatosporales</taxon>
        <taxon>Streptomycetaceae</taxon>
        <taxon>Streptomyces</taxon>
    </lineage>
</organism>
<sequence length="123" mass="13825">MTPQELSDFALELPEAFDDEAFGPGAAVFKVEGKVFAILQDPSEERPAQVTLKCEPDLALHLREQYAAVEPGYHVNKRHWNTVVLNGTVPVEEVREMVEHSYDRVVSGLPKATRDRLRLLRAA</sequence>
<dbReference type="InterPro" id="IPR058532">
    <property type="entry name" value="YjbR/MT2646/Rv2570-like"/>
</dbReference>